<feature type="transmembrane region" description="Helical" evidence="9">
    <location>
        <begin position="316"/>
        <end position="336"/>
    </location>
</feature>
<feature type="transmembrane region" description="Helical" evidence="9">
    <location>
        <begin position="86"/>
        <end position="107"/>
    </location>
</feature>
<feature type="transmembrane region" description="Helical" evidence="9">
    <location>
        <begin position="113"/>
        <end position="135"/>
    </location>
</feature>
<dbReference type="CDD" id="cd01840">
    <property type="entry name" value="SGNH_hydrolase_yrhL_like"/>
    <property type="match status" value="1"/>
</dbReference>
<feature type="transmembrane region" description="Helical" evidence="9">
    <location>
        <begin position="378"/>
        <end position="398"/>
    </location>
</feature>
<reference evidence="11 12" key="1">
    <citation type="journal article" date="2018" name="Elife">
        <title>Discovery and characterization of a prevalent human gut bacterial enzyme sufficient for the inactivation of a family of plant toxins.</title>
        <authorList>
            <person name="Koppel N."/>
            <person name="Bisanz J.E."/>
            <person name="Pandelia M.E."/>
            <person name="Turnbaugh P.J."/>
            <person name="Balskus E.P."/>
        </authorList>
    </citation>
    <scope>NUCLEOTIDE SEQUENCE [LARGE SCALE GENOMIC DNA]</scope>
    <source>
        <strain evidence="12">anaerobia AP69FAA</strain>
    </source>
</reference>
<keyword evidence="12" id="KW-1185">Reference proteome</keyword>
<evidence type="ECO:0000256" key="9">
    <source>
        <dbReference type="SAM" id="Phobius"/>
    </source>
</evidence>
<keyword evidence="7" id="KW-0012">Acyltransferase</keyword>
<evidence type="ECO:0000256" key="4">
    <source>
        <dbReference type="ARBA" id="ARBA00022692"/>
    </source>
</evidence>
<feature type="transmembrane region" description="Helical" evidence="9">
    <location>
        <begin position="462"/>
        <end position="482"/>
    </location>
</feature>
<name>A0A369LA46_9ACTN</name>
<dbReference type="InterPro" id="IPR050879">
    <property type="entry name" value="Acyltransferase_3"/>
</dbReference>
<dbReference type="AlphaFoldDB" id="A0A369LA46"/>
<feature type="compositionally biased region" description="Low complexity" evidence="8">
    <location>
        <begin position="36"/>
        <end position="55"/>
    </location>
</feature>
<evidence type="ECO:0000256" key="3">
    <source>
        <dbReference type="ARBA" id="ARBA00022679"/>
    </source>
</evidence>
<gene>
    <name evidence="11" type="ORF">C1880_04875</name>
</gene>
<feature type="compositionally biased region" description="Polar residues" evidence="8">
    <location>
        <begin position="67"/>
        <end position="76"/>
    </location>
</feature>
<accession>A0A369LA46</accession>
<dbReference type="PANTHER" id="PTHR23028">
    <property type="entry name" value="ACETYLTRANSFERASE"/>
    <property type="match status" value="1"/>
</dbReference>
<evidence type="ECO:0000256" key="8">
    <source>
        <dbReference type="SAM" id="MobiDB-lite"/>
    </source>
</evidence>
<feature type="transmembrane region" description="Helical" evidence="9">
    <location>
        <begin position="250"/>
        <end position="269"/>
    </location>
</feature>
<dbReference type="GO" id="GO:0009103">
    <property type="term" value="P:lipopolysaccharide biosynthetic process"/>
    <property type="evidence" value="ECO:0007669"/>
    <property type="project" value="TreeGrafter"/>
</dbReference>
<keyword evidence="5 9" id="KW-1133">Transmembrane helix</keyword>
<feature type="transmembrane region" description="Helical" evidence="9">
    <location>
        <begin position="342"/>
        <end position="366"/>
    </location>
</feature>
<dbReference type="GO" id="GO:0016747">
    <property type="term" value="F:acyltransferase activity, transferring groups other than amino-acyl groups"/>
    <property type="evidence" value="ECO:0007669"/>
    <property type="project" value="InterPro"/>
</dbReference>
<evidence type="ECO:0000256" key="2">
    <source>
        <dbReference type="ARBA" id="ARBA00022475"/>
    </source>
</evidence>
<proteinExistence type="predicted"/>
<evidence type="ECO:0000259" key="10">
    <source>
        <dbReference type="Pfam" id="PF01757"/>
    </source>
</evidence>
<dbReference type="STRING" id="1034345.GCA_000236865_00524"/>
<comment type="subcellular location">
    <subcellularLocation>
        <location evidence="1">Cell membrane</location>
        <topology evidence="1">Multi-pass membrane protein</topology>
    </subcellularLocation>
</comment>
<dbReference type="PANTHER" id="PTHR23028:SF53">
    <property type="entry name" value="ACYL_TRANSF_3 DOMAIN-CONTAINING PROTEIN"/>
    <property type="match status" value="1"/>
</dbReference>
<dbReference type="RefSeq" id="WP_114620504.1">
    <property type="nucleotide sequence ID" value="NZ_PPTP01000003.1"/>
</dbReference>
<dbReference type="Gene3D" id="3.40.50.1110">
    <property type="entry name" value="SGNH hydrolase"/>
    <property type="match status" value="1"/>
</dbReference>
<keyword evidence="3 11" id="KW-0808">Transferase</keyword>
<dbReference type="Pfam" id="PF01757">
    <property type="entry name" value="Acyl_transf_3"/>
    <property type="match status" value="1"/>
</dbReference>
<comment type="caution">
    <text evidence="11">The sequence shown here is derived from an EMBL/GenBank/DDBJ whole genome shotgun (WGS) entry which is preliminary data.</text>
</comment>
<organism evidence="11 12">
    <name type="scientific">Senegalimassilia anaerobia</name>
    <dbReference type="NCBI Taxonomy" id="1473216"/>
    <lineage>
        <taxon>Bacteria</taxon>
        <taxon>Bacillati</taxon>
        <taxon>Actinomycetota</taxon>
        <taxon>Coriobacteriia</taxon>
        <taxon>Coriobacteriales</taxon>
        <taxon>Coriobacteriaceae</taxon>
        <taxon>Senegalimassilia</taxon>
    </lineage>
</organism>
<dbReference type="InterPro" id="IPR036514">
    <property type="entry name" value="SGNH_hydro_sf"/>
</dbReference>
<evidence type="ECO:0000313" key="11">
    <source>
        <dbReference type="EMBL" id="RDB56210.1"/>
    </source>
</evidence>
<dbReference type="OrthoDB" id="3404679at2"/>
<sequence length="722" mass="78287">MPETPAGSHARNRSRSAYASPASDSYTQNRSNVHGHATSSSAAASHDARRANAATNGRHGGAHGASPRTSRASGSVEQPKRKKSRYIPALDGLRALAVLGVIAYHMGMAWMPGGLLGVTVFFVLSGYLITSLLLIEWDSTGTIDLPQFWLRRVKRLFPAIAFVIIVTAVLCTLFDHSLLTKLREDMWAALCWVTNWWYILRDVSYFDALGAPSPVTHFWSLAIEEQFYVVWPVVLILAHKFGVKRTHMRNATFVLALASALEMALLFSPDADPSRVYYGTDTRAFSLLIGAWLAFVWPSNQLGANNEIHLDRNVRLALDAVGGIALIGLVAMMAGIEGTSAFMYRGGILLASVITMVIIAVIVHPSSLLAKVFAAKPLVWIGLHSYGMYLWHYPILLLMNPRSNIEGTPWWMYLVELAVIFAISWFSYKFVEDPIRHGAIGKFVGDVRSGQILLADWLRTHALPTAAASVLTIVCIGGLIFVPDTSALEGGDLLKDESAHVAGLPADTSGTTAAAEKPKLDVLMIGDSVSVRAIPNFTETFPYGAIDAAVNRQLTVGEEVYRSYAEQDIVGDVVVFALGTNGQATDEQLDDLLGVVGTDKHVFFVNTRSPQSWMAETNAALDRAAERYGNVQVIDWYNLSASHGTWFDGDGTHLSSEGAQAYIDMVHDAIGSLLPEHKEGDQVAHAETPMEAATSKAIAAQQAAVASIATNIANSLGEQPQE</sequence>
<feature type="transmembrane region" description="Helical" evidence="9">
    <location>
        <begin position="284"/>
        <end position="304"/>
    </location>
</feature>
<evidence type="ECO:0000256" key="7">
    <source>
        <dbReference type="ARBA" id="ARBA00023315"/>
    </source>
</evidence>
<keyword evidence="4 9" id="KW-0812">Transmembrane</keyword>
<dbReference type="InterPro" id="IPR002656">
    <property type="entry name" value="Acyl_transf_3_dom"/>
</dbReference>
<dbReference type="EMBL" id="PPTP01000003">
    <property type="protein sequence ID" value="RDB56210.1"/>
    <property type="molecule type" value="Genomic_DNA"/>
</dbReference>
<feature type="region of interest" description="Disordered" evidence="8">
    <location>
        <begin position="1"/>
        <end position="83"/>
    </location>
</feature>
<dbReference type="SUPFAM" id="SSF52266">
    <property type="entry name" value="SGNH hydrolase"/>
    <property type="match status" value="1"/>
</dbReference>
<dbReference type="Proteomes" id="UP000253792">
    <property type="component" value="Unassembled WGS sequence"/>
</dbReference>
<feature type="transmembrane region" description="Helical" evidence="9">
    <location>
        <begin position="156"/>
        <end position="179"/>
    </location>
</feature>
<keyword evidence="6 9" id="KW-0472">Membrane</keyword>
<keyword evidence="2" id="KW-1003">Cell membrane</keyword>
<feature type="domain" description="Acyltransferase 3" evidence="10">
    <location>
        <begin position="88"/>
        <end position="427"/>
    </location>
</feature>
<feature type="transmembrane region" description="Helical" evidence="9">
    <location>
        <begin position="218"/>
        <end position="238"/>
    </location>
</feature>
<evidence type="ECO:0000256" key="6">
    <source>
        <dbReference type="ARBA" id="ARBA00023136"/>
    </source>
</evidence>
<feature type="compositionally biased region" description="Polar residues" evidence="8">
    <location>
        <begin position="22"/>
        <end position="32"/>
    </location>
</feature>
<protein>
    <submittedName>
        <fullName evidence="11">Acetyltransferase</fullName>
    </submittedName>
</protein>
<evidence type="ECO:0000256" key="5">
    <source>
        <dbReference type="ARBA" id="ARBA00022989"/>
    </source>
</evidence>
<dbReference type="GO" id="GO:0005886">
    <property type="term" value="C:plasma membrane"/>
    <property type="evidence" value="ECO:0007669"/>
    <property type="project" value="UniProtKB-SubCell"/>
</dbReference>
<feature type="transmembrane region" description="Helical" evidence="9">
    <location>
        <begin position="410"/>
        <end position="428"/>
    </location>
</feature>
<evidence type="ECO:0000256" key="1">
    <source>
        <dbReference type="ARBA" id="ARBA00004651"/>
    </source>
</evidence>
<evidence type="ECO:0000313" key="12">
    <source>
        <dbReference type="Proteomes" id="UP000253792"/>
    </source>
</evidence>